<evidence type="ECO:0008006" key="8">
    <source>
        <dbReference type="Google" id="ProtNLM"/>
    </source>
</evidence>
<protein>
    <recommendedName>
        <fullName evidence="8">Periodic tryptophan protein 1</fullName>
    </recommendedName>
</protein>
<dbReference type="PROSITE" id="PS00678">
    <property type="entry name" value="WD_REPEATS_1"/>
    <property type="match status" value="2"/>
</dbReference>
<dbReference type="PROSITE" id="PS50082">
    <property type="entry name" value="WD_REPEATS_2"/>
    <property type="match status" value="2"/>
</dbReference>
<proteinExistence type="predicted"/>
<comment type="caution">
    <text evidence="6">The sequence shown here is derived from an EMBL/GenBank/DDBJ whole genome shotgun (WGS) entry which is preliminary data.</text>
</comment>
<dbReference type="Pfam" id="PF00400">
    <property type="entry name" value="WD40"/>
    <property type="match status" value="4"/>
</dbReference>
<dbReference type="InterPro" id="IPR019775">
    <property type="entry name" value="WD40_repeat_CS"/>
</dbReference>
<evidence type="ECO:0000256" key="3">
    <source>
        <dbReference type="ARBA" id="ARBA00022737"/>
    </source>
</evidence>
<feature type="compositionally biased region" description="Acidic residues" evidence="5">
    <location>
        <begin position="109"/>
        <end position="143"/>
    </location>
</feature>
<dbReference type="InterPro" id="IPR044285">
    <property type="entry name" value="PWP1"/>
</dbReference>
<evidence type="ECO:0000256" key="4">
    <source>
        <dbReference type="PROSITE-ProRule" id="PRU00221"/>
    </source>
</evidence>
<keyword evidence="3" id="KW-0677">Repeat</keyword>
<evidence type="ECO:0000313" key="7">
    <source>
        <dbReference type="Proteomes" id="UP001165065"/>
    </source>
</evidence>
<feature type="repeat" description="WD" evidence="4">
    <location>
        <begin position="349"/>
        <end position="391"/>
    </location>
</feature>
<feature type="region of interest" description="Disordered" evidence="5">
    <location>
        <begin position="311"/>
        <end position="346"/>
    </location>
</feature>
<keyword evidence="7" id="KW-1185">Reference proteome</keyword>
<dbReference type="OrthoDB" id="270624at2759"/>
<dbReference type="GO" id="GO:0006364">
    <property type="term" value="P:rRNA processing"/>
    <property type="evidence" value="ECO:0007669"/>
    <property type="project" value="InterPro"/>
</dbReference>
<feature type="region of interest" description="Disordered" evidence="5">
    <location>
        <begin position="179"/>
        <end position="202"/>
    </location>
</feature>
<feature type="compositionally biased region" description="Basic and acidic residues" evidence="5">
    <location>
        <begin position="600"/>
        <end position="609"/>
    </location>
</feature>
<dbReference type="PROSITE" id="PS50294">
    <property type="entry name" value="WD_REPEATS_REGION"/>
    <property type="match status" value="2"/>
</dbReference>
<dbReference type="PRINTS" id="PR00320">
    <property type="entry name" value="GPROTEINBRPT"/>
</dbReference>
<reference evidence="7" key="1">
    <citation type="journal article" date="2023" name="Commun. Biol.">
        <title>Genome analysis of Parmales, the sister group of diatoms, reveals the evolutionary specialization of diatoms from phago-mixotrophs to photoautotrophs.</title>
        <authorList>
            <person name="Ban H."/>
            <person name="Sato S."/>
            <person name="Yoshikawa S."/>
            <person name="Yamada K."/>
            <person name="Nakamura Y."/>
            <person name="Ichinomiya M."/>
            <person name="Sato N."/>
            <person name="Blanc-Mathieu R."/>
            <person name="Endo H."/>
            <person name="Kuwata A."/>
            <person name="Ogata H."/>
        </authorList>
    </citation>
    <scope>NUCLEOTIDE SEQUENCE [LARGE SCALE GENOMIC DNA]</scope>
</reference>
<dbReference type="InterPro" id="IPR001680">
    <property type="entry name" value="WD40_rpt"/>
</dbReference>
<keyword evidence="1" id="KW-0597">Phosphoprotein</keyword>
<dbReference type="SMART" id="SM00320">
    <property type="entry name" value="WD40"/>
    <property type="match status" value="5"/>
</dbReference>
<evidence type="ECO:0000256" key="1">
    <source>
        <dbReference type="ARBA" id="ARBA00022553"/>
    </source>
</evidence>
<organism evidence="6 7">
    <name type="scientific">Triparma columacea</name>
    <dbReference type="NCBI Taxonomy" id="722753"/>
    <lineage>
        <taxon>Eukaryota</taxon>
        <taxon>Sar</taxon>
        <taxon>Stramenopiles</taxon>
        <taxon>Ochrophyta</taxon>
        <taxon>Bolidophyceae</taxon>
        <taxon>Parmales</taxon>
        <taxon>Triparmaceae</taxon>
        <taxon>Triparma</taxon>
    </lineage>
</organism>
<gene>
    <name evidence="6" type="ORF">TrCOL_g4422</name>
</gene>
<dbReference type="PANTHER" id="PTHR14091">
    <property type="entry name" value="PERIODIC TRYPTOPHAN PROTEIN 1"/>
    <property type="match status" value="1"/>
</dbReference>
<sequence length="628" mass="67590">MISSVSFIPKGAADPRPKRYMLSSGEANMLSKLAGDGEGVSAPEEGDGEKEGKKSSSVELEEVDISTLPADLRMDEYDDDEANVGELLVGTGGEMVGTHLGPDGIPQEQIDEEDEDQEEGDDNDSNGDDDDDDDEVSLSDDEYDPMHSDDREYVPTDTAALAAMNIGFKSGGGQLYFDDEKNLVGGEGGEQQEEYDSDEEDTNLRPTDVLALCATTDTNDDFSTLEVYVYEPPTGNLYVHHDITLPSFPLCMAWGDVGSDGKAGSFAAVGTFEKGIEVWNLDVLDPLEPSFTLGGVDNTEVENRAAQAMINDYNEQRNLSKKEKNKKRADKKKQEPKAAWSGGEEKLFPGSHTDAVMGLSWNKVHRQVIASGSADCTVKLWDVTNPQEPASTFTHHTGKVNSVAFHKDEGTILATGGFDKQVCVVDGRIGDGSAVRKGKIGSDVEDICWDPYRPECLVAAGEDGKVCCWDVRNMSKKLWEFDGGEYGVSSVAFNPMVSGMLATASVDKSVGIWDVGSGDPRCVIKKEMAGVGKLYSVNFYESQELLLGCGGTGGQLGLWEMEAESCIVKTWEGRMKGVGVGEGGAGGDIDFEKVMAEDNEAAKNARDAAKGGGKKKKGKGKKKVNKKR</sequence>
<evidence type="ECO:0000256" key="2">
    <source>
        <dbReference type="ARBA" id="ARBA00022574"/>
    </source>
</evidence>
<dbReference type="SUPFAM" id="SSF50978">
    <property type="entry name" value="WD40 repeat-like"/>
    <property type="match status" value="1"/>
</dbReference>
<evidence type="ECO:0000313" key="6">
    <source>
        <dbReference type="EMBL" id="GMI36032.1"/>
    </source>
</evidence>
<dbReference type="InterPro" id="IPR020472">
    <property type="entry name" value="WD40_PAC1"/>
</dbReference>
<dbReference type="AlphaFoldDB" id="A0A9W7G736"/>
<dbReference type="GO" id="GO:0005634">
    <property type="term" value="C:nucleus"/>
    <property type="evidence" value="ECO:0007669"/>
    <property type="project" value="TreeGrafter"/>
</dbReference>
<accession>A0A9W7G736</accession>
<dbReference type="Gene3D" id="2.130.10.10">
    <property type="entry name" value="YVTN repeat-like/Quinoprotein amine dehydrogenase"/>
    <property type="match status" value="1"/>
</dbReference>
<dbReference type="Proteomes" id="UP001165065">
    <property type="component" value="Unassembled WGS sequence"/>
</dbReference>
<dbReference type="PANTHER" id="PTHR14091:SF0">
    <property type="entry name" value="PERIODIC TRYPTOPHAN PROTEIN 1 HOMOLOG"/>
    <property type="match status" value="1"/>
</dbReference>
<feature type="region of interest" description="Disordered" evidence="5">
    <location>
        <begin position="600"/>
        <end position="628"/>
    </location>
</feature>
<feature type="region of interest" description="Disordered" evidence="5">
    <location>
        <begin position="24"/>
        <end position="152"/>
    </location>
</feature>
<feature type="compositionally biased region" description="Acidic residues" evidence="5">
    <location>
        <begin position="190"/>
        <end position="201"/>
    </location>
</feature>
<keyword evidence="2 4" id="KW-0853">WD repeat</keyword>
<evidence type="ECO:0000256" key="5">
    <source>
        <dbReference type="SAM" id="MobiDB-lite"/>
    </source>
</evidence>
<dbReference type="EMBL" id="BRYA01000062">
    <property type="protein sequence ID" value="GMI36032.1"/>
    <property type="molecule type" value="Genomic_DNA"/>
</dbReference>
<feature type="repeat" description="WD" evidence="4">
    <location>
        <begin position="481"/>
        <end position="523"/>
    </location>
</feature>
<dbReference type="InterPro" id="IPR015943">
    <property type="entry name" value="WD40/YVTN_repeat-like_dom_sf"/>
</dbReference>
<feature type="compositionally biased region" description="Basic residues" evidence="5">
    <location>
        <begin position="612"/>
        <end position="628"/>
    </location>
</feature>
<name>A0A9W7G736_9STRA</name>
<dbReference type="InterPro" id="IPR036322">
    <property type="entry name" value="WD40_repeat_dom_sf"/>
</dbReference>